<dbReference type="Proteomes" id="UP001500194">
    <property type="component" value="Unassembled WGS sequence"/>
</dbReference>
<feature type="transmembrane region" description="Helical" evidence="6">
    <location>
        <begin position="216"/>
        <end position="234"/>
    </location>
</feature>
<comment type="subcellular location">
    <subcellularLocation>
        <location evidence="1">Cell membrane</location>
        <topology evidence="1">Multi-pass membrane protein</topology>
    </subcellularLocation>
</comment>
<feature type="transmembrane region" description="Helical" evidence="6">
    <location>
        <begin position="348"/>
        <end position="368"/>
    </location>
</feature>
<name>A0AAV3T1E3_9EURY</name>
<keyword evidence="5 6" id="KW-0472">Membrane</keyword>
<protein>
    <recommendedName>
        <fullName evidence="9">Branched-chain amino acid ABC transporter permease</fullName>
    </recommendedName>
</protein>
<feature type="transmembrane region" description="Helical" evidence="6">
    <location>
        <begin position="380"/>
        <end position="407"/>
    </location>
</feature>
<keyword evidence="2" id="KW-1003">Cell membrane</keyword>
<evidence type="ECO:0000256" key="4">
    <source>
        <dbReference type="ARBA" id="ARBA00022989"/>
    </source>
</evidence>
<keyword evidence="3 6" id="KW-0812">Transmembrane</keyword>
<feature type="transmembrane region" description="Helical" evidence="6">
    <location>
        <begin position="160"/>
        <end position="180"/>
    </location>
</feature>
<feature type="transmembrane region" description="Helical" evidence="6">
    <location>
        <begin position="292"/>
        <end position="311"/>
    </location>
</feature>
<feature type="transmembrane region" description="Helical" evidence="6">
    <location>
        <begin position="113"/>
        <end position="129"/>
    </location>
</feature>
<organism evidence="7 8">
    <name type="scientific">Salarchaeum japonicum</name>
    <dbReference type="NCBI Taxonomy" id="555573"/>
    <lineage>
        <taxon>Archaea</taxon>
        <taxon>Methanobacteriati</taxon>
        <taxon>Methanobacteriota</taxon>
        <taxon>Stenosarchaea group</taxon>
        <taxon>Halobacteria</taxon>
        <taxon>Halobacteriales</taxon>
        <taxon>Halobacteriaceae</taxon>
    </lineage>
</organism>
<dbReference type="GO" id="GO:0015658">
    <property type="term" value="F:branched-chain amino acid transmembrane transporter activity"/>
    <property type="evidence" value="ECO:0007669"/>
    <property type="project" value="InterPro"/>
</dbReference>
<dbReference type="InterPro" id="IPR001851">
    <property type="entry name" value="ABC_transp_permease"/>
</dbReference>
<evidence type="ECO:0000256" key="2">
    <source>
        <dbReference type="ARBA" id="ARBA00022475"/>
    </source>
</evidence>
<dbReference type="GO" id="GO:0005886">
    <property type="term" value="C:plasma membrane"/>
    <property type="evidence" value="ECO:0007669"/>
    <property type="project" value="UniProtKB-SubCell"/>
</dbReference>
<evidence type="ECO:0000256" key="5">
    <source>
        <dbReference type="ARBA" id="ARBA00023136"/>
    </source>
</evidence>
<evidence type="ECO:0008006" key="9">
    <source>
        <dbReference type="Google" id="ProtNLM"/>
    </source>
</evidence>
<evidence type="ECO:0000313" key="7">
    <source>
        <dbReference type="EMBL" id="GAA0647770.1"/>
    </source>
</evidence>
<feature type="transmembrane region" description="Helical" evidence="6">
    <location>
        <begin position="192"/>
        <end position="210"/>
    </location>
</feature>
<evidence type="ECO:0000256" key="1">
    <source>
        <dbReference type="ARBA" id="ARBA00004651"/>
    </source>
</evidence>
<dbReference type="InterPro" id="IPR043428">
    <property type="entry name" value="LivM-like"/>
</dbReference>
<feature type="transmembrane region" description="Helical" evidence="6">
    <location>
        <begin position="38"/>
        <end position="58"/>
    </location>
</feature>
<dbReference type="RefSeq" id="WP_227261514.1">
    <property type="nucleotide sequence ID" value="NZ_BAAADU010000002.1"/>
</dbReference>
<gene>
    <name evidence="7" type="ORF">GCM10009019_07790</name>
</gene>
<evidence type="ECO:0000313" key="8">
    <source>
        <dbReference type="Proteomes" id="UP001500194"/>
    </source>
</evidence>
<dbReference type="Pfam" id="PF02653">
    <property type="entry name" value="BPD_transp_2"/>
    <property type="match status" value="1"/>
</dbReference>
<dbReference type="AlphaFoldDB" id="A0AAV3T1E3"/>
<accession>A0AAV3T1E3</accession>
<reference evidence="7 8" key="1">
    <citation type="journal article" date="2019" name="Int. J. Syst. Evol. Microbiol.">
        <title>The Global Catalogue of Microorganisms (GCM) 10K type strain sequencing project: providing services to taxonomists for standard genome sequencing and annotation.</title>
        <authorList>
            <consortium name="The Broad Institute Genomics Platform"/>
            <consortium name="The Broad Institute Genome Sequencing Center for Infectious Disease"/>
            <person name="Wu L."/>
            <person name="Ma J."/>
        </authorList>
    </citation>
    <scope>NUCLEOTIDE SEQUENCE [LARGE SCALE GENOMIC DNA]</scope>
    <source>
        <strain evidence="7 8">JCM 16327</strain>
    </source>
</reference>
<dbReference type="CDD" id="cd06581">
    <property type="entry name" value="TM_PBP1_LivM_like"/>
    <property type="match status" value="1"/>
</dbReference>
<dbReference type="PANTHER" id="PTHR30482:SF10">
    <property type="entry name" value="HIGH-AFFINITY BRANCHED-CHAIN AMINO ACID TRANSPORT PROTEIN BRAE"/>
    <property type="match status" value="1"/>
</dbReference>
<evidence type="ECO:0000256" key="3">
    <source>
        <dbReference type="ARBA" id="ARBA00022692"/>
    </source>
</evidence>
<keyword evidence="4 6" id="KW-1133">Transmembrane helix</keyword>
<dbReference type="GeneID" id="68572098"/>
<feature type="transmembrane region" description="Helical" evidence="6">
    <location>
        <begin position="78"/>
        <end position="101"/>
    </location>
</feature>
<dbReference type="EMBL" id="BAAADU010000002">
    <property type="protein sequence ID" value="GAA0647770.1"/>
    <property type="molecule type" value="Genomic_DNA"/>
</dbReference>
<proteinExistence type="predicted"/>
<feature type="transmembrane region" description="Helical" evidence="6">
    <location>
        <begin position="427"/>
        <end position="444"/>
    </location>
</feature>
<sequence>MALSDFLVSLLTVVGIYTLFGLGLNVKYGFTGLVDFGHVLYFMIGAYVTVVVAMPSGAADYAGIGGFALPELLSALPLGGLLGWLVAIAVAMVAAALLSLLVGVPTLRLREDYLAITALGVATILHSVVNDEEWLFNGPFGVREVYQPLSGVFPLSLGGFALNLVVFGLPSVLALGYVAYRVARYVRPISRDAALLTVAGVVLTIAGFGVTTLGGAPLVAAGAAVIAAGVYVVARGVRTAGGFGRPLALFAALVFALWYFVFPAVTDSPAAVVVNLVWLFDPTTGANGAVTYSRFVLLLTGAFVLLAYLWCERTVNSPYGRVLRAIREDEDVPEALGKPTFKYKVHSMMFGSALAAAAGGLWATHIGFIDPGQFTSSITFFAFTAVIIGGTANNKGVILGTAVFWTLRTGTRFLDDYFPAEYATQLAALRVMLIGTLLIVILYYRSEGLLGEQTYDTGIGLGGESSD</sequence>
<feature type="transmembrane region" description="Helical" evidence="6">
    <location>
        <begin position="246"/>
        <end position="265"/>
    </location>
</feature>
<keyword evidence="8" id="KW-1185">Reference proteome</keyword>
<comment type="caution">
    <text evidence="7">The sequence shown here is derived from an EMBL/GenBank/DDBJ whole genome shotgun (WGS) entry which is preliminary data.</text>
</comment>
<feature type="transmembrane region" description="Helical" evidence="6">
    <location>
        <begin position="6"/>
        <end position="26"/>
    </location>
</feature>
<dbReference type="PANTHER" id="PTHR30482">
    <property type="entry name" value="HIGH-AFFINITY BRANCHED-CHAIN AMINO ACID TRANSPORT SYSTEM PERMEASE"/>
    <property type="match status" value="1"/>
</dbReference>
<evidence type="ECO:0000256" key="6">
    <source>
        <dbReference type="SAM" id="Phobius"/>
    </source>
</evidence>